<evidence type="ECO:0000313" key="2">
    <source>
        <dbReference type="Proteomes" id="UP001241377"/>
    </source>
</evidence>
<accession>A0ACC2UXD1</accession>
<comment type="caution">
    <text evidence="1">The sequence shown here is derived from an EMBL/GenBank/DDBJ whole genome shotgun (WGS) entry which is preliminary data.</text>
</comment>
<dbReference type="Proteomes" id="UP001241377">
    <property type="component" value="Unassembled WGS sequence"/>
</dbReference>
<proteinExistence type="predicted"/>
<name>A0ACC2UXD1_9TREE</name>
<organism evidence="1 2">
    <name type="scientific">Naganishia cerealis</name>
    <dbReference type="NCBI Taxonomy" id="610337"/>
    <lineage>
        <taxon>Eukaryota</taxon>
        <taxon>Fungi</taxon>
        <taxon>Dikarya</taxon>
        <taxon>Basidiomycota</taxon>
        <taxon>Agaricomycotina</taxon>
        <taxon>Tremellomycetes</taxon>
        <taxon>Filobasidiales</taxon>
        <taxon>Filobasidiaceae</taxon>
        <taxon>Naganishia</taxon>
    </lineage>
</organism>
<protein>
    <submittedName>
        <fullName evidence="1">Uncharacterized protein</fullName>
    </submittedName>
</protein>
<keyword evidence="2" id="KW-1185">Reference proteome</keyword>
<sequence>MTVPFGHEFRKKYFDRLAPDVIPVNHASYGLTPTPIHEKYISALNHDHEFPDRYIRFELKNDYVALLKALGTFLNTDYRNLALVDNTTTGVNTVLRSYPFKKGDKVVVVSTGYDSCVHVVEFLKARVCVEIIVVEVNYPVEDDEIIEKYKAVFENARPLLALFDTITSVPGVRFPFEKLVALCREFDVISLIDGAHSIGLIDIDLDKLKPDVYASNLHKWLYVPRGCAVLYVDPRLQGKIHTMPISHSYLDEETESGLDPEDIKNRFIDKFNFVGSKTYALISCIVPAIEFRKSIGGEKAIAKYCHELCLKVGQKITEKVWPGTQIIENQSKSLITAMINIEVPIDTFAKDVGSKGLNVTDLKEVKKCVDTIQYQMAYNDKTYLQLFVHGKFYCRFSCQIYNELEEYVTCCKLLEAAFHDYFSLKLRL</sequence>
<evidence type="ECO:0000313" key="1">
    <source>
        <dbReference type="EMBL" id="KAJ9091320.1"/>
    </source>
</evidence>
<gene>
    <name evidence="1" type="ORF">QFC19_009135</name>
</gene>
<reference evidence="1" key="1">
    <citation type="submission" date="2023-04" db="EMBL/GenBank/DDBJ databases">
        <title>Draft Genome sequencing of Naganishia species isolated from polar environments using Oxford Nanopore Technology.</title>
        <authorList>
            <person name="Leo P."/>
            <person name="Venkateswaran K."/>
        </authorList>
    </citation>
    <scope>NUCLEOTIDE SEQUENCE</scope>
    <source>
        <strain evidence="1">MNA-CCFEE 5261</strain>
    </source>
</reference>
<dbReference type="EMBL" id="JASBWR010000151">
    <property type="protein sequence ID" value="KAJ9091320.1"/>
    <property type="molecule type" value="Genomic_DNA"/>
</dbReference>